<evidence type="ECO:0000256" key="14">
    <source>
        <dbReference type="ARBA" id="ARBA00023136"/>
    </source>
</evidence>
<dbReference type="OMA" id="LASNMYD"/>
<dbReference type="RefSeq" id="XP_015245037.1">
    <property type="nucleotide sequence ID" value="XM_015389551.1"/>
</dbReference>
<dbReference type="AlphaFoldDB" id="A0A3Q2G5S1"/>
<dbReference type="CTD" id="22875"/>
<evidence type="ECO:0000256" key="8">
    <source>
        <dbReference type="ARBA" id="ARBA00022723"/>
    </source>
</evidence>
<reference evidence="23" key="1">
    <citation type="submission" date="2025-08" db="UniProtKB">
        <authorList>
            <consortium name="Ensembl"/>
        </authorList>
    </citation>
    <scope>IDENTIFICATION</scope>
</reference>
<evidence type="ECO:0000256" key="7">
    <source>
        <dbReference type="ARBA" id="ARBA00022696"/>
    </source>
</evidence>
<keyword evidence="10" id="KW-0378">Hydrolase</keyword>
<dbReference type="PANTHER" id="PTHR10151">
    <property type="entry name" value="ECTONUCLEOTIDE PYROPHOSPHATASE/PHOSPHODIESTERASE"/>
    <property type="match status" value="1"/>
</dbReference>
<dbReference type="GO" id="GO:0005886">
    <property type="term" value="C:plasma membrane"/>
    <property type="evidence" value="ECO:0007669"/>
    <property type="project" value="UniProtKB-SubCell"/>
</dbReference>
<evidence type="ECO:0000256" key="1">
    <source>
        <dbReference type="ARBA" id="ARBA00001947"/>
    </source>
</evidence>
<comment type="subcellular location">
    <subcellularLocation>
        <location evidence="2">Cell membrane</location>
        <topology evidence="2">Single-pass type I membrane protein</topology>
    </subcellularLocation>
</comment>
<dbReference type="Ensembl" id="ENSCVAT00000027506.1">
    <property type="protein sequence ID" value="ENSCVAP00000018530.1"/>
    <property type="gene ID" value="ENSCVAG00000021797.1"/>
</dbReference>
<evidence type="ECO:0000256" key="15">
    <source>
        <dbReference type="ARBA" id="ARBA00023157"/>
    </source>
</evidence>
<reference evidence="23" key="2">
    <citation type="submission" date="2025-09" db="UniProtKB">
        <authorList>
            <consortium name="Ensembl"/>
        </authorList>
    </citation>
    <scope>IDENTIFICATION</scope>
</reference>
<keyword evidence="13" id="KW-0094">Blood coagulation</keyword>
<dbReference type="GO" id="GO:0047710">
    <property type="term" value="F:bis(5'-adenosyl)-triphosphatase activity"/>
    <property type="evidence" value="ECO:0007669"/>
    <property type="project" value="UniProtKB-EC"/>
</dbReference>
<evidence type="ECO:0000256" key="9">
    <source>
        <dbReference type="ARBA" id="ARBA00022729"/>
    </source>
</evidence>
<accession>A0A3Q2G5S1</accession>
<dbReference type="GO" id="GO:0007596">
    <property type="term" value="P:blood coagulation"/>
    <property type="evidence" value="ECO:0007669"/>
    <property type="project" value="UniProtKB-KW"/>
</dbReference>
<organism evidence="23 24">
    <name type="scientific">Cyprinodon variegatus</name>
    <name type="common">Sheepshead minnow</name>
    <dbReference type="NCBI Taxonomy" id="28743"/>
    <lineage>
        <taxon>Eukaryota</taxon>
        <taxon>Metazoa</taxon>
        <taxon>Chordata</taxon>
        <taxon>Craniata</taxon>
        <taxon>Vertebrata</taxon>
        <taxon>Euteleostomi</taxon>
        <taxon>Actinopterygii</taxon>
        <taxon>Neopterygii</taxon>
        <taxon>Teleostei</taxon>
        <taxon>Neoteleostei</taxon>
        <taxon>Acanthomorphata</taxon>
        <taxon>Ovalentaria</taxon>
        <taxon>Atherinomorphae</taxon>
        <taxon>Cyprinodontiformes</taxon>
        <taxon>Cyprinodontidae</taxon>
        <taxon>Cyprinodon</taxon>
    </lineage>
</organism>
<feature type="signal peptide" evidence="22">
    <location>
        <begin position="1"/>
        <end position="18"/>
    </location>
</feature>
<proteinExistence type="inferred from homology"/>
<evidence type="ECO:0000313" key="24">
    <source>
        <dbReference type="Proteomes" id="UP000265020"/>
    </source>
</evidence>
<evidence type="ECO:0000256" key="19">
    <source>
        <dbReference type="ARBA" id="ARBA00031824"/>
    </source>
</evidence>
<evidence type="ECO:0000256" key="2">
    <source>
        <dbReference type="ARBA" id="ARBA00004251"/>
    </source>
</evidence>
<keyword evidence="6 21" id="KW-0812">Transmembrane</keyword>
<dbReference type="CDD" id="cd16018">
    <property type="entry name" value="Enpp"/>
    <property type="match status" value="1"/>
</dbReference>
<dbReference type="InterPro" id="IPR017850">
    <property type="entry name" value="Alkaline_phosphatase_core_sf"/>
</dbReference>
<keyword evidence="7" id="KW-0356">Hemostasis</keyword>
<comment type="similarity">
    <text evidence="3">Belongs to the nucleotide pyrophosphatase/phosphodiesterase family.</text>
</comment>
<dbReference type="EC" id="3.6.1.29" evidence="4"/>
<comment type="catalytic activity">
    <reaction evidence="20">
        <text>P(1),P(3)-bis(5'-adenosyl) triphosphate + H2O = AMP + ADP + 2 H(+)</text>
        <dbReference type="Rhea" id="RHEA:13893"/>
        <dbReference type="ChEBI" id="CHEBI:15377"/>
        <dbReference type="ChEBI" id="CHEBI:15378"/>
        <dbReference type="ChEBI" id="CHEBI:58529"/>
        <dbReference type="ChEBI" id="CHEBI:456215"/>
        <dbReference type="ChEBI" id="CHEBI:456216"/>
        <dbReference type="EC" id="3.6.1.29"/>
    </reaction>
</comment>
<sequence>MFPRLLLGFLWGVVGASAAENNSQPLLLVSFDGFRADYLQRFPMPNLKLLYSQGVLVEQLTNVFITKTFPNHYSLVTGLYAESHGILASTMYDPISGKHFSLQNDSDPMWWSSVQPLWLTAQESGYETAAAMWPGSDVTNRTPTHFFHYDPDVTFQQRLGNVTNWMLGDGKKPGAMFAALYWEEPDRSGHNFGPENTTAMAKALKEVDDNIGLLMDELKRTGLWGRINLIVTSDHGMAQCSADRLIRLDDCLHPDNYTLVDLTPVAALRPKEDPERVFSLLNECHPHMKAYMKKSIPDGLHYRNNPRIQPILLIADEGWTIVRRGNKLPRLGDHGYYNSLPSMHPFLAATGPGFRQGVQMKSLQSVDIYPLMCRLLAVPAQPNNGSLTSARCLLAGESCWETSVVIGLVVGVLLLLTIITVLFRCMGSRPTAGPRPFQRLDFLCDDDEPLVP</sequence>
<comment type="function">
    <text evidence="17">Hydrolyzes extracellular Ap3A into AMP and ADP, and Ap4A into AMP and ATP. Ap3A and Ap4A are diadenosine polyphosphates thought to induce proliferation of vascular smooth muscle cells. Acts as a procoagulant, mediating platelet aggregation at the site of nascent thrombus via release of ADP from Ap3A and activation of ADP receptors.</text>
</comment>
<evidence type="ECO:0000256" key="17">
    <source>
        <dbReference type="ARBA" id="ARBA00025036"/>
    </source>
</evidence>
<keyword evidence="8" id="KW-0479">Metal-binding</keyword>
<keyword evidence="16" id="KW-0325">Glycoprotein</keyword>
<evidence type="ECO:0000256" key="10">
    <source>
        <dbReference type="ARBA" id="ARBA00022801"/>
    </source>
</evidence>
<keyword evidence="15" id="KW-1015">Disulfide bond</keyword>
<evidence type="ECO:0000256" key="3">
    <source>
        <dbReference type="ARBA" id="ARBA00010594"/>
    </source>
</evidence>
<evidence type="ECO:0000256" key="21">
    <source>
        <dbReference type="SAM" id="Phobius"/>
    </source>
</evidence>
<dbReference type="Pfam" id="PF01663">
    <property type="entry name" value="Phosphodiest"/>
    <property type="match status" value="1"/>
</dbReference>
<dbReference type="Proteomes" id="UP000265020">
    <property type="component" value="Unassembled WGS sequence"/>
</dbReference>
<dbReference type="GO" id="GO:0046872">
    <property type="term" value="F:metal ion binding"/>
    <property type="evidence" value="ECO:0007669"/>
    <property type="project" value="UniProtKB-KW"/>
</dbReference>
<feature type="chain" id="PRO_5018717418" description="bis(5'-adenosyl)-triphosphatase" evidence="22">
    <location>
        <begin position="19"/>
        <end position="452"/>
    </location>
</feature>
<evidence type="ECO:0000313" key="23">
    <source>
        <dbReference type="Ensembl" id="ENSCVAP00000018530.1"/>
    </source>
</evidence>
<dbReference type="PANTHER" id="PTHR10151:SF79">
    <property type="entry name" value="BIS(5'-ADENOSYL)-TRIPHOSPHATASE ENPP4"/>
    <property type="match status" value="1"/>
</dbReference>
<dbReference type="GeneTree" id="ENSGT00940000158831"/>
<evidence type="ECO:0000256" key="11">
    <source>
        <dbReference type="ARBA" id="ARBA00022833"/>
    </source>
</evidence>
<dbReference type="RefSeq" id="XP_015245036.1">
    <property type="nucleotide sequence ID" value="XM_015389550.1"/>
</dbReference>
<evidence type="ECO:0000256" key="20">
    <source>
        <dbReference type="ARBA" id="ARBA00047780"/>
    </source>
</evidence>
<keyword evidence="14 21" id="KW-0472">Membrane</keyword>
<comment type="cofactor">
    <cofactor evidence="1">
        <name>Zn(2+)</name>
        <dbReference type="ChEBI" id="CHEBI:29105"/>
    </cofactor>
</comment>
<evidence type="ECO:0000256" key="13">
    <source>
        <dbReference type="ARBA" id="ARBA00023084"/>
    </source>
</evidence>
<evidence type="ECO:0000256" key="6">
    <source>
        <dbReference type="ARBA" id="ARBA00022692"/>
    </source>
</evidence>
<evidence type="ECO:0000256" key="5">
    <source>
        <dbReference type="ARBA" id="ARBA00022475"/>
    </source>
</evidence>
<keyword evidence="5" id="KW-1003">Cell membrane</keyword>
<dbReference type="KEGG" id="cvg:107094121"/>
<evidence type="ECO:0000256" key="12">
    <source>
        <dbReference type="ARBA" id="ARBA00022989"/>
    </source>
</evidence>
<protein>
    <recommendedName>
        <fullName evidence="4">bis(5'-adenosyl)-triphosphatase</fullName>
        <ecNumber evidence="4">3.6.1.29</ecNumber>
    </recommendedName>
    <alternativeName>
        <fullName evidence="19">AP3A hydrolase</fullName>
    </alternativeName>
    <alternativeName>
        <fullName evidence="18">Ectonucleotide pyrophosphatase/phosphodiesterase family member 4</fullName>
    </alternativeName>
</protein>
<keyword evidence="24" id="KW-1185">Reference proteome</keyword>
<evidence type="ECO:0000256" key="16">
    <source>
        <dbReference type="ARBA" id="ARBA00023180"/>
    </source>
</evidence>
<keyword evidence="9 22" id="KW-0732">Signal</keyword>
<dbReference type="InterPro" id="IPR002591">
    <property type="entry name" value="Phosphodiest/P_Trfase"/>
</dbReference>
<evidence type="ECO:0000256" key="22">
    <source>
        <dbReference type="SAM" id="SignalP"/>
    </source>
</evidence>
<dbReference type="STRING" id="28743.ENSCVAP00000018530"/>
<dbReference type="GeneID" id="107094121"/>
<dbReference type="OrthoDB" id="415411at2759"/>
<feature type="transmembrane region" description="Helical" evidence="21">
    <location>
        <begin position="404"/>
        <end position="425"/>
    </location>
</feature>
<keyword evidence="11" id="KW-0862">Zinc</keyword>
<dbReference type="SUPFAM" id="SSF53649">
    <property type="entry name" value="Alkaline phosphatase-like"/>
    <property type="match status" value="1"/>
</dbReference>
<evidence type="ECO:0000256" key="18">
    <source>
        <dbReference type="ARBA" id="ARBA00031114"/>
    </source>
</evidence>
<evidence type="ECO:0000256" key="4">
    <source>
        <dbReference type="ARBA" id="ARBA00012377"/>
    </source>
</evidence>
<name>A0A3Q2G5S1_CYPVA</name>
<keyword evidence="12 21" id="KW-1133">Transmembrane helix</keyword>
<dbReference type="Gene3D" id="3.40.720.10">
    <property type="entry name" value="Alkaline Phosphatase, subunit A"/>
    <property type="match status" value="1"/>
</dbReference>
<dbReference type="Gene3D" id="3.30.1360.180">
    <property type="match status" value="1"/>
</dbReference>